<keyword evidence="1" id="KW-0521">NADP</keyword>
<evidence type="ECO:0000313" key="4">
    <source>
        <dbReference type="EMBL" id="MCK0536667.1"/>
    </source>
</evidence>
<dbReference type="InterPro" id="IPR013154">
    <property type="entry name" value="ADH-like_N"/>
</dbReference>
<sequence length="331" mass="35261">MRAWCIQQDKTLTLEDIPTPSPGPDEVRVRVRAIGVNRADILQTQGLYPAPPGTDNRIPGLEYAGEIEAVGERVRQRKVGDAVMGLVPGCAYAEFIVAHEREVLTIPNIEGAPLDFAHAATLPEAFLTAYRALVLEGGLQSGQWCLVRPASAGVGLAAVQLAAALGARPIGSSRDPGNLATAREMGLAAQVRDDASISAALQQITGGEGVAVMLDMVGPDWDALLPGLRVEGTLVLIGILGGNRTSLDLGGLLFRRQRLAAMTMRSQPLENRIRLARIFDDRLAPLFAAARLRPLPLEQFPFAEAPAAHQHMLNSAFSGKRVIVLPDTAVA</sequence>
<comment type="caution">
    <text evidence="4">The sequence shown here is derived from an EMBL/GenBank/DDBJ whole genome shotgun (WGS) entry which is preliminary data.</text>
</comment>
<dbReference type="Proteomes" id="UP001165524">
    <property type="component" value="Unassembled WGS sequence"/>
</dbReference>
<dbReference type="Gene3D" id="3.90.180.10">
    <property type="entry name" value="Medium-chain alcohol dehydrogenases, catalytic domain"/>
    <property type="match status" value="1"/>
</dbReference>
<dbReference type="EMBL" id="JALKII010000001">
    <property type="protein sequence ID" value="MCK0536667.1"/>
    <property type="molecule type" value="Genomic_DNA"/>
</dbReference>
<name>A0ABT0E4V8_9GAMM</name>
<dbReference type="RefSeq" id="WP_246948198.1">
    <property type="nucleotide sequence ID" value="NZ_JALKII010000001.1"/>
</dbReference>
<dbReference type="InterPro" id="IPR013149">
    <property type="entry name" value="ADH-like_C"/>
</dbReference>
<dbReference type="Pfam" id="PF00107">
    <property type="entry name" value="ADH_zinc_N"/>
    <property type="match status" value="1"/>
</dbReference>
<feature type="domain" description="Enoyl reductase (ER)" evidence="3">
    <location>
        <begin position="7"/>
        <end position="323"/>
    </location>
</feature>
<dbReference type="InterPro" id="IPR036291">
    <property type="entry name" value="NAD(P)-bd_dom_sf"/>
</dbReference>
<organism evidence="4 5">
    <name type="scientific">Alcanivorax quisquiliarum</name>
    <dbReference type="NCBI Taxonomy" id="2933565"/>
    <lineage>
        <taxon>Bacteria</taxon>
        <taxon>Pseudomonadati</taxon>
        <taxon>Pseudomonadota</taxon>
        <taxon>Gammaproteobacteria</taxon>
        <taxon>Oceanospirillales</taxon>
        <taxon>Alcanivoracaceae</taxon>
        <taxon>Alcanivorax</taxon>
    </lineage>
</organism>
<evidence type="ECO:0000256" key="2">
    <source>
        <dbReference type="ARBA" id="ARBA00023002"/>
    </source>
</evidence>
<evidence type="ECO:0000259" key="3">
    <source>
        <dbReference type="SMART" id="SM00829"/>
    </source>
</evidence>
<dbReference type="InterPro" id="IPR011032">
    <property type="entry name" value="GroES-like_sf"/>
</dbReference>
<reference evidence="4" key="1">
    <citation type="submission" date="2022-04" db="EMBL/GenBank/DDBJ databases">
        <title>Alcanivorax sp. CY1518 draft genome sequence.</title>
        <authorList>
            <person name="Zhao G."/>
            <person name="An M."/>
        </authorList>
    </citation>
    <scope>NUCLEOTIDE SEQUENCE</scope>
    <source>
        <strain evidence="4">CY1518</strain>
    </source>
</reference>
<dbReference type="Pfam" id="PF08240">
    <property type="entry name" value="ADH_N"/>
    <property type="match status" value="1"/>
</dbReference>
<dbReference type="PANTHER" id="PTHR48106">
    <property type="entry name" value="QUINONE OXIDOREDUCTASE PIG3-RELATED"/>
    <property type="match status" value="1"/>
</dbReference>
<evidence type="ECO:0000313" key="5">
    <source>
        <dbReference type="Proteomes" id="UP001165524"/>
    </source>
</evidence>
<dbReference type="SMART" id="SM00829">
    <property type="entry name" value="PKS_ER"/>
    <property type="match status" value="1"/>
</dbReference>
<dbReference type="SUPFAM" id="SSF51735">
    <property type="entry name" value="NAD(P)-binding Rossmann-fold domains"/>
    <property type="match status" value="1"/>
</dbReference>
<gene>
    <name evidence="4" type="ORF">MU846_03005</name>
</gene>
<accession>A0ABT0E4V8</accession>
<protein>
    <submittedName>
        <fullName evidence="4">Zinc-binding dehydrogenase</fullName>
    </submittedName>
</protein>
<dbReference type="Gene3D" id="3.40.50.720">
    <property type="entry name" value="NAD(P)-binding Rossmann-like Domain"/>
    <property type="match status" value="1"/>
</dbReference>
<keyword evidence="2" id="KW-0560">Oxidoreductase</keyword>
<dbReference type="SUPFAM" id="SSF50129">
    <property type="entry name" value="GroES-like"/>
    <property type="match status" value="1"/>
</dbReference>
<keyword evidence="5" id="KW-1185">Reference proteome</keyword>
<proteinExistence type="predicted"/>
<dbReference type="PANTHER" id="PTHR48106:SF18">
    <property type="entry name" value="QUINONE OXIDOREDUCTASE PIG3"/>
    <property type="match status" value="1"/>
</dbReference>
<dbReference type="InterPro" id="IPR020843">
    <property type="entry name" value="ER"/>
</dbReference>
<evidence type="ECO:0000256" key="1">
    <source>
        <dbReference type="ARBA" id="ARBA00022857"/>
    </source>
</evidence>